<dbReference type="PANTHER" id="PTHR10766:SF176">
    <property type="entry name" value="TRANSMEMBRANE 9 SUPERFAMILY MEMBER"/>
    <property type="match status" value="1"/>
</dbReference>
<dbReference type="GO" id="GO:0016020">
    <property type="term" value="C:membrane"/>
    <property type="evidence" value="ECO:0007669"/>
    <property type="project" value="UniProtKB-SubCell"/>
</dbReference>
<evidence type="ECO:0000256" key="5">
    <source>
        <dbReference type="ARBA" id="ARBA00022989"/>
    </source>
</evidence>
<comment type="caution">
    <text evidence="7">Lacks conserved residue(s) required for the propagation of feature annotation.</text>
</comment>
<keyword evidence="3 7" id="KW-0812">Transmembrane</keyword>
<proteinExistence type="inferred from homology"/>
<feature type="signal peptide" evidence="7">
    <location>
        <begin position="1"/>
        <end position="18"/>
    </location>
</feature>
<dbReference type="AlphaFoldDB" id="A0A915MST0"/>
<dbReference type="GO" id="GO:0072657">
    <property type="term" value="P:protein localization to membrane"/>
    <property type="evidence" value="ECO:0007669"/>
    <property type="project" value="TreeGrafter"/>
</dbReference>
<evidence type="ECO:0000256" key="7">
    <source>
        <dbReference type="RuleBase" id="RU363079"/>
    </source>
</evidence>
<evidence type="ECO:0000256" key="4">
    <source>
        <dbReference type="ARBA" id="ARBA00022729"/>
    </source>
</evidence>
<comment type="subcellular location">
    <subcellularLocation>
        <location evidence="1">Membrane</location>
        <topology evidence="1">Multi-pass membrane protein</topology>
    </subcellularLocation>
</comment>
<accession>A0A915MST0</accession>
<keyword evidence="6 7" id="KW-0472">Membrane</keyword>
<feature type="chain" id="PRO_5038155040" description="Transmembrane 9 superfamily member" evidence="7">
    <location>
        <begin position="19"/>
        <end position="308"/>
    </location>
</feature>
<evidence type="ECO:0000256" key="3">
    <source>
        <dbReference type="ARBA" id="ARBA00022692"/>
    </source>
</evidence>
<evidence type="ECO:0000256" key="2">
    <source>
        <dbReference type="ARBA" id="ARBA00005227"/>
    </source>
</evidence>
<name>A0A915MST0_MELJA</name>
<evidence type="ECO:0000256" key="6">
    <source>
        <dbReference type="ARBA" id="ARBA00023136"/>
    </source>
</evidence>
<keyword evidence="5 7" id="KW-1133">Transmembrane helix</keyword>
<dbReference type="InterPro" id="IPR004240">
    <property type="entry name" value="EMP70"/>
</dbReference>
<evidence type="ECO:0000313" key="8">
    <source>
        <dbReference type="Proteomes" id="UP000887561"/>
    </source>
</evidence>
<evidence type="ECO:0000313" key="9">
    <source>
        <dbReference type="WBParaSite" id="scaffold53477_cov305.g25549"/>
    </source>
</evidence>
<organism evidence="8 9">
    <name type="scientific">Meloidogyne javanica</name>
    <name type="common">Root-knot nematode worm</name>
    <dbReference type="NCBI Taxonomy" id="6303"/>
    <lineage>
        <taxon>Eukaryota</taxon>
        <taxon>Metazoa</taxon>
        <taxon>Ecdysozoa</taxon>
        <taxon>Nematoda</taxon>
        <taxon>Chromadorea</taxon>
        <taxon>Rhabditida</taxon>
        <taxon>Tylenchina</taxon>
        <taxon>Tylenchomorpha</taxon>
        <taxon>Tylenchoidea</taxon>
        <taxon>Meloidogynidae</taxon>
        <taxon>Meloidogyninae</taxon>
        <taxon>Meloidogyne</taxon>
        <taxon>Meloidogyne incognita group</taxon>
    </lineage>
</organism>
<reference evidence="9" key="1">
    <citation type="submission" date="2022-11" db="UniProtKB">
        <authorList>
            <consortium name="WormBaseParasite"/>
        </authorList>
    </citation>
    <scope>IDENTIFICATION</scope>
</reference>
<feature type="transmembrane region" description="Helical" evidence="7">
    <location>
        <begin position="226"/>
        <end position="248"/>
    </location>
</feature>
<sequence>MDLRLFFLITALIPTTLSFYLPGLAPVNFCELKNVKPTCPNNVTLFVNKLDSDQSVLPYEYHRPSPYKLAFKEAKQCAFLCKKDYNMDNKENQQRFRLLQRGMRLNYQHHWYKIFKPKYRQPDSYYLFNHVDIRIEYRDLGLDSNFLDEKIGGRIIRIKVQPRSIKHEKQEEMNCGQGVAPQPISSGDKQFNVIYSYSVAWDPTEVKWSSRWDYILESMPHTNIQWFSIMNSLVIVIFLSGMVGMILLRTLHRDIARYNRLDDEEDAQEEFGWKLVHGDVFRPPRNSLMLSVFVGAGSQVLLCAFITL</sequence>
<dbReference type="PANTHER" id="PTHR10766">
    <property type="entry name" value="TRANSMEMBRANE 9 SUPERFAMILY PROTEIN"/>
    <property type="match status" value="1"/>
</dbReference>
<dbReference type="WBParaSite" id="scaffold53477_cov305.g25549">
    <property type="protein sequence ID" value="scaffold53477_cov305.g25549"/>
    <property type="gene ID" value="scaffold53477_cov305.g25549"/>
</dbReference>
<evidence type="ECO:0000256" key="1">
    <source>
        <dbReference type="ARBA" id="ARBA00004141"/>
    </source>
</evidence>
<keyword evidence="4 7" id="KW-0732">Signal</keyword>
<keyword evidence="8" id="KW-1185">Reference proteome</keyword>
<protein>
    <recommendedName>
        <fullName evidence="7">Transmembrane 9 superfamily member</fullName>
    </recommendedName>
</protein>
<dbReference type="Pfam" id="PF02990">
    <property type="entry name" value="EMP70"/>
    <property type="match status" value="1"/>
</dbReference>
<comment type="similarity">
    <text evidence="2 7">Belongs to the nonaspanin (TM9SF) (TC 9.A.2) family.</text>
</comment>
<dbReference type="Proteomes" id="UP000887561">
    <property type="component" value="Unplaced"/>
</dbReference>